<dbReference type="RefSeq" id="WP_303910311.1">
    <property type="nucleotide sequence ID" value="NZ_DYXM01000017.1"/>
</dbReference>
<dbReference type="Pfam" id="PF14094">
    <property type="entry name" value="DUF4272"/>
    <property type="match status" value="1"/>
</dbReference>
<accession>A0A921F3W3</accession>
<organism evidence="1 2">
    <name type="scientific">Dietzia timorensis</name>
    <dbReference type="NCBI Taxonomy" id="499555"/>
    <lineage>
        <taxon>Bacteria</taxon>
        <taxon>Bacillati</taxon>
        <taxon>Actinomycetota</taxon>
        <taxon>Actinomycetes</taxon>
        <taxon>Mycobacteriales</taxon>
        <taxon>Dietziaceae</taxon>
        <taxon>Dietzia</taxon>
    </lineage>
</organism>
<reference evidence="1" key="1">
    <citation type="journal article" date="2021" name="PeerJ">
        <title>Extensive microbial diversity within the chicken gut microbiome revealed by metagenomics and culture.</title>
        <authorList>
            <person name="Gilroy R."/>
            <person name="Ravi A."/>
            <person name="Getino M."/>
            <person name="Pursley I."/>
            <person name="Horton D.L."/>
            <person name="Alikhan N.F."/>
            <person name="Baker D."/>
            <person name="Gharbi K."/>
            <person name="Hall N."/>
            <person name="Watson M."/>
            <person name="Adriaenssens E.M."/>
            <person name="Foster-Nyarko E."/>
            <person name="Jarju S."/>
            <person name="Secka A."/>
            <person name="Antonio M."/>
            <person name="Oren A."/>
            <person name="Chaudhuri R.R."/>
            <person name="La Ragione R."/>
            <person name="Hildebrand F."/>
            <person name="Pallen M.J."/>
        </authorList>
    </citation>
    <scope>NUCLEOTIDE SEQUENCE</scope>
    <source>
        <strain evidence="1">ChiGjej1B1-18357</strain>
    </source>
</reference>
<sequence>MENSITMYINAYSTVRDEIPGPYAQQRGADDPEFVEHLNGFTGYVWERGGQEMTPSMFGLIRHIGDARRQYVFEREDLSGLEDWAEQSNSVFLMPDGAVVDARGEDIVAGGGVPYHPAARERALRVRAGITKDTGATLPGHYPPVRSEFEAVVRGPQEVAQRLMSLVAVSELAGFFFGEAGPPVDAIRGVLPGTFETMTPAERRFVELIESGVTAETDSPDGDEARHAATQLAWQVMAAQMLAHVLGIRELPAGQFRVDPWPLVKWVADNGEAGVYEHATELIALPEMCDTYEFVHSMRWIAVDEQLNPEEPASIDEQTAGTLLEWHRALSWLFHVDADWDEVDLST</sequence>
<gene>
    <name evidence="1" type="ORF">K8V11_00815</name>
</gene>
<name>A0A921F3W3_9ACTN</name>
<dbReference type="Proteomes" id="UP000776650">
    <property type="component" value="Unassembled WGS sequence"/>
</dbReference>
<dbReference type="InterPro" id="IPR025368">
    <property type="entry name" value="DUF4272"/>
</dbReference>
<dbReference type="AlphaFoldDB" id="A0A921F3W3"/>
<comment type="caution">
    <text evidence="1">The sequence shown here is derived from an EMBL/GenBank/DDBJ whole genome shotgun (WGS) entry which is preliminary data.</text>
</comment>
<protein>
    <submittedName>
        <fullName evidence="1">DUF4272 domain-containing protein</fullName>
    </submittedName>
</protein>
<evidence type="ECO:0000313" key="2">
    <source>
        <dbReference type="Proteomes" id="UP000776650"/>
    </source>
</evidence>
<reference evidence="1" key="2">
    <citation type="submission" date="2021-09" db="EMBL/GenBank/DDBJ databases">
        <authorList>
            <person name="Gilroy R."/>
        </authorList>
    </citation>
    <scope>NUCLEOTIDE SEQUENCE</scope>
    <source>
        <strain evidence="1">ChiGjej1B1-18357</strain>
    </source>
</reference>
<dbReference type="EMBL" id="DYXM01000017">
    <property type="protein sequence ID" value="HJE89534.1"/>
    <property type="molecule type" value="Genomic_DNA"/>
</dbReference>
<evidence type="ECO:0000313" key="1">
    <source>
        <dbReference type="EMBL" id="HJE89534.1"/>
    </source>
</evidence>
<proteinExistence type="predicted"/>